<protein>
    <submittedName>
        <fullName evidence="2">Uncharacterized protein</fullName>
    </submittedName>
</protein>
<reference evidence="2 3" key="2">
    <citation type="journal article" date="2012" name="J. Bacteriol.">
        <title>Revised Sequence and Annotation of the Rhodobacter sphaeroides 2.4.1 Genome.</title>
        <authorList>
            <person name="Kontur W.S."/>
            <person name="Schackwitz W.S."/>
            <person name="Ivanova N."/>
            <person name="Martin J."/>
            <person name="Labutti K."/>
            <person name="Deshpande S."/>
            <person name="Tice H.N."/>
            <person name="Pennacchio C."/>
            <person name="Sodergren E."/>
            <person name="Weinstock G.M."/>
            <person name="Noguera D.R."/>
            <person name="Donohue T.J."/>
        </authorList>
    </citation>
    <scope>NUCLEOTIDE SEQUENCE [LARGE SCALE GENOMIC DNA]</scope>
    <source>
        <strain evidence="3">ATCC 17023 / DSM 158 / JCM 6121 / CCUG 31486 / LMG 2827 / NBRC 12203 / NCIMB 8253 / ATH 2.4.1.</strain>
    </source>
</reference>
<feature type="signal peptide" evidence="1">
    <location>
        <begin position="1"/>
        <end position="23"/>
    </location>
</feature>
<dbReference type="AlphaFoldDB" id="Q3HKG9"/>
<sequence length="440" mass="47971">MTLLRTTLLTALLSLALGAGAEAAPEAIYGPGPRALDNREIFAAANLPLWQELDRAGVEGIVLNASFLMTTDFRGIGAKGEKRRPDDTYLTDADLGGLAAIVARTGLQVTYEAGVGLSGARCDASLSPEALGRAAAAFEFERNVRRLTDAGIPVSAINVDGPMLRLLPDSDKPAGCRETAGAGFDVRSAGQIVHAYMVELRDRIEAAQEKQTVQVRWLVNLPLWQVGRVPRNPVYSEPTPDAKPTTDLTDAVRSLAKAQAEQELPGRALEIAEVVIGYPYSMGKQNPNRYAIRVRNLWLSSRALNPRSGHPPPLGFIVNTHSYLNPCLKREGRPDVAFLTFRRGKGSVSEACQRAQIGEDTVANAQDGAMDNDADYLRDSFTYADELSPGGELARQLVLRDGTRIADHVAHIYYQSWGVNPLSNAWYMERLIERLEHGDR</sequence>
<dbReference type="MetOSite" id="Q3HKG9"/>
<organism evidence="2 3">
    <name type="scientific">Cereibacter sphaeroides (strain ATCC 17023 / DSM 158 / JCM 6121 / CCUG 31486 / LMG 2827 / NBRC 12203 / NCIMB 8253 / ATH 2.4.1.)</name>
    <name type="common">Rhodobacter sphaeroides</name>
    <dbReference type="NCBI Taxonomy" id="272943"/>
    <lineage>
        <taxon>Bacteria</taxon>
        <taxon>Pseudomonadati</taxon>
        <taxon>Pseudomonadota</taxon>
        <taxon>Alphaproteobacteria</taxon>
        <taxon>Rhodobacterales</taxon>
        <taxon>Paracoccaceae</taxon>
        <taxon>Cereibacter</taxon>
    </lineage>
</organism>
<proteinExistence type="predicted"/>
<reference evidence="3" key="1">
    <citation type="submission" date="2005-10" db="EMBL/GenBank/DDBJ databases">
        <title>Finished sequence of plasmid A of Rhodobacter sphaeroides 2.4.1.</title>
        <authorList>
            <person name="Copeland A."/>
            <person name="Lucas S."/>
            <person name="Lapidus A."/>
            <person name="Barry K."/>
            <person name="Detter J.C."/>
            <person name="Glavina T."/>
            <person name="Hammon N."/>
            <person name="Israni S."/>
            <person name="Pitluck S."/>
            <person name="Richardson P."/>
            <person name="Mackenzie C."/>
            <person name="Choudhary M."/>
            <person name="Larimer F."/>
            <person name="Hauser L.J."/>
            <person name="Land M."/>
            <person name="Donohue T.J."/>
            <person name="Kaplan S."/>
        </authorList>
    </citation>
    <scope>NUCLEOTIDE SEQUENCE [LARGE SCALE GENOMIC DNA]</scope>
    <source>
        <strain evidence="3">ATCC 17023 / DSM 158 / JCM 6121 / CCUG 31486 / LMG 2827 / NBRC 12203 / NCIMB 8253 / ATH 2.4.1.</strain>
        <plasmid evidence="3">A</plasmid>
    </source>
</reference>
<geneLocation type="plasmid" evidence="2 3">
    <name>A</name>
</geneLocation>
<dbReference type="EMBL" id="DQ232586">
    <property type="protein sequence ID" value="ABA81775.1"/>
    <property type="molecule type" value="Genomic_DNA"/>
</dbReference>
<dbReference type="Proteomes" id="UP000002703">
    <property type="component" value="Plasmid A"/>
</dbReference>
<dbReference type="KEGG" id="rsp:RSP_3923"/>
<dbReference type="PATRIC" id="fig|272943.9.peg.4354"/>
<feature type="chain" id="PRO_5004225245" evidence="1">
    <location>
        <begin position="24"/>
        <end position="440"/>
    </location>
</feature>
<evidence type="ECO:0000256" key="1">
    <source>
        <dbReference type="SAM" id="SignalP"/>
    </source>
</evidence>
<accession>Q3HKG9</accession>
<evidence type="ECO:0000313" key="2">
    <source>
        <dbReference type="EMBL" id="ABA81775.1"/>
    </source>
</evidence>
<keyword evidence="1" id="KW-0732">Signal</keyword>
<dbReference type="GeneID" id="4796541"/>
<gene>
    <name evidence="2" type="ordered locus">RSP_3923</name>
</gene>
<dbReference type="RefSeq" id="WP_011836241.1">
    <property type="nucleotide sequence ID" value="NC_009007.1"/>
</dbReference>
<keyword evidence="2" id="KW-0614">Plasmid</keyword>
<evidence type="ECO:0000313" key="3">
    <source>
        <dbReference type="Proteomes" id="UP000002703"/>
    </source>
</evidence>
<dbReference type="EnsemblBacteria" id="ABA81775">
    <property type="protein sequence ID" value="ABA81775"/>
    <property type="gene ID" value="RSP_3923"/>
</dbReference>
<dbReference type="OrthoDB" id="7691371at2"/>
<keyword evidence="3" id="KW-1185">Reference proteome</keyword>
<name>Q3HKG9_CERS4</name>